<dbReference type="PANTHER" id="PTHR46910">
    <property type="entry name" value="TRANSCRIPTION FACTOR PDR1"/>
    <property type="match status" value="1"/>
</dbReference>
<protein>
    <submittedName>
        <fullName evidence="3">Uncharacterized protein</fullName>
    </submittedName>
</protein>
<evidence type="ECO:0000313" key="4">
    <source>
        <dbReference type="Proteomes" id="UP001334248"/>
    </source>
</evidence>
<dbReference type="PANTHER" id="PTHR46910:SF32">
    <property type="entry name" value="TRANSCRIPTION FACTOR DOMAIN-CONTAINING PROTEIN-RELATED"/>
    <property type="match status" value="1"/>
</dbReference>
<feature type="region of interest" description="Disordered" evidence="2">
    <location>
        <begin position="103"/>
        <end position="147"/>
    </location>
</feature>
<accession>A0ABR0S1A3</accession>
<keyword evidence="4" id="KW-1185">Reference proteome</keyword>
<evidence type="ECO:0000256" key="2">
    <source>
        <dbReference type="SAM" id="MobiDB-lite"/>
    </source>
</evidence>
<dbReference type="GeneID" id="89993889"/>
<dbReference type="RefSeq" id="XP_064734388.1">
    <property type="nucleotide sequence ID" value="XM_064868891.1"/>
</dbReference>
<proteinExistence type="predicted"/>
<feature type="compositionally biased region" description="Low complexity" evidence="2">
    <location>
        <begin position="124"/>
        <end position="133"/>
    </location>
</feature>
<evidence type="ECO:0000256" key="1">
    <source>
        <dbReference type="ARBA" id="ARBA00023242"/>
    </source>
</evidence>
<reference evidence="3 4" key="1">
    <citation type="journal article" date="2023" name="Res Sq">
        <title>Genomic and morphological characterization of Knufia obscura isolated from the Mars 2020 spacecraft assembly facility.</title>
        <authorList>
            <person name="Chander A.M."/>
            <person name="Teixeira M.M."/>
            <person name="Singh N.K."/>
            <person name="Williams M.P."/>
            <person name="Parker C.W."/>
            <person name="Leo P."/>
            <person name="Stajich J.E."/>
            <person name="Torok T."/>
            <person name="Tighe S."/>
            <person name="Mason C.E."/>
            <person name="Venkateswaran K."/>
        </authorList>
    </citation>
    <scope>NUCLEOTIDE SEQUENCE [LARGE SCALE GENOMIC DNA]</scope>
    <source>
        <strain evidence="3 4">CCFEE 5817</strain>
    </source>
</reference>
<organism evidence="3 4">
    <name type="scientific">Knufia obscura</name>
    <dbReference type="NCBI Taxonomy" id="1635080"/>
    <lineage>
        <taxon>Eukaryota</taxon>
        <taxon>Fungi</taxon>
        <taxon>Dikarya</taxon>
        <taxon>Ascomycota</taxon>
        <taxon>Pezizomycotina</taxon>
        <taxon>Eurotiomycetes</taxon>
        <taxon>Chaetothyriomycetidae</taxon>
        <taxon>Chaetothyriales</taxon>
        <taxon>Trichomeriaceae</taxon>
        <taxon>Knufia</taxon>
    </lineage>
</organism>
<keyword evidence="1" id="KW-0539">Nucleus</keyword>
<dbReference type="CDD" id="cd12148">
    <property type="entry name" value="fungal_TF_MHR"/>
    <property type="match status" value="1"/>
</dbReference>
<feature type="region of interest" description="Disordered" evidence="2">
    <location>
        <begin position="550"/>
        <end position="590"/>
    </location>
</feature>
<name>A0ABR0S1A3_9EURO</name>
<dbReference type="Proteomes" id="UP001334248">
    <property type="component" value="Unassembled WGS sequence"/>
</dbReference>
<sequence length="725" mass="80692">MPKSLRCADDTTRKAWKVQSGRIVSENGYRMRVRDVGSRRYVAQGYDHAINAPAGKGYINDLQQKVAAYEDGPDVTTQALHLPHSLEDHGHLEHGQASVSVAASASNHGQTARPADLDVEHTATTRSSSVRTSPEPPITNYLATGTTSTYMPDRHGKPIYLGTSSNWSFGRRVLAMAHERVLKHPLPTEDLQYEGRLYNLNSIDVPPVHRMQERAQGLPSSDFAIYLINAVKFHCGQMFHLFDEEDFMRNFGLFHGDASGNTSKVSQTWYLHYLLLMALGKAFVVRIGQALRIALEHGLHTDMTSEYMSALMGLPMAVRDEDITARLPPHSGASQKDIGLSLHVHFSNIISQISRRVYGVEGRSGKEYLTNTREILTQLAGITDQLNVTFTLSMQDSMAGISRMSAYLHLLHQQCILLATRPLFFSFLSMRLESQDLSRCYVPQSGSVRALLYVGVEAARSILKILAALQTQGLLESFLPFDLDATFTATILLLMAPAADTSLTETDDEWWSTAQTVLSEMISRGNLVARYSKTELEQLNDILSQLPPAVPVRSKSKHARRSGKTTHRREQSGTGYSYETPAASTSDISSLEVPTSAESFHWQDGLTAENLTTVAETLDLDGLDWLSVVTNYLHSGKGNWLYVGGSKSDEMDYRYIRIVIDIPAGDKTAKEKQDLLRRVFECCADYEGKNAERCEVEVRVNEVDESNVLRQIGCPKTVDMVLVKR</sequence>
<comment type="caution">
    <text evidence="3">The sequence shown here is derived from an EMBL/GenBank/DDBJ whole genome shotgun (WGS) entry which is preliminary data.</text>
</comment>
<dbReference type="EMBL" id="JAVHJV010000001">
    <property type="protein sequence ID" value="KAK5946298.1"/>
    <property type="molecule type" value="Genomic_DNA"/>
</dbReference>
<dbReference type="InterPro" id="IPR050987">
    <property type="entry name" value="AtrR-like"/>
</dbReference>
<evidence type="ECO:0000313" key="3">
    <source>
        <dbReference type="EMBL" id="KAK5946298.1"/>
    </source>
</evidence>
<gene>
    <name evidence="3" type="ORF">PMZ80_000440</name>
</gene>
<feature type="compositionally biased region" description="Basic residues" evidence="2">
    <location>
        <begin position="554"/>
        <end position="567"/>
    </location>
</feature>
<feature type="compositionally biased region" description="Polar residues" evidence="2">
    <location>
        <begin position="572"/>
        <end position="590"/>
    </location>
</feature>